<evidence type="ECO:0000259" key="5">
    <source>
        <dbReference type="Pfam" id="PF01425"/>
    </source>
</evidence>
<name>A0A8S2NHR4_9BILA</name>
<evidence type="ECO:0000313" key="7">
    <source>
        <dbReference type="EMBL" id="CAF4032567.1"/>
    </source>
</evidence>
<protein>
    <recommendedName>
        <fullName evidence="3">amidase</fullName>
        <ecNumber evidence="3">3.5.1.4</ecNumber>
    </recommendedName>
</protein>
<accession>A0A8S2NHR4</accession>
<evidence type="ECO:0000256" key="3">
    <source>
        <dbReference type="ARBA" id="ARBA00012922"/>
    </source>
</evidence>
<organism evidence="6 8">
    <name type="scientific">Rotaria magnacalcarata</name>
    <dbReference type="NCBI Taxonomy" id="392030"/>
    <lineage>
        <taxon>Eukaryota</taxon>
        <taxon>Metazoa</taxon>
        <taxon>Spiralia</taxon>
        <taxon>Gnathifera</taxon>
        <taxon>Rotifera</taxon>
        <taxon>Eurotatoria</taxon>
        <taxon>Bdelloidea</taxon>
        <taxon>Philodinida</taxon>
        <taxon>Philodinidae</taxon>
        <taxon>Rotaria</taxon>
    </lineage>
</organism>
<gene>
    <name evidence="7" type="ORF">BYL167_LOCUS15416</name>
    <name evidence="6" type="ORF">GIL414_LOCUS11788</name>
</gene>
<feature type="domain" description="Amidase" evidence="5">
    <location>
        <begin position="76"/>
        <end position="491"/>
    </location>
</feature>
<dbReference type="EC" id="3.5.1.4" evidence="3"/>
<comment type="catalytic activity">
    <reaction evidence="1">
        <text>a monocarboxylic acid amide + H2O = a monocarboxylate + NH4(+)</text>
        <dbReference type="Rhea" id="RHEA:12020"/>
        <dbReference type="ChEBI" id="CHEBI:15377"/>
        <dbReference type="ChEBI" id="CHEBI:28938"/>
        <dbReference type="ChEBI" id="CHEBI:35757"/>
        <dbReference type="ChEBI" id="CHEBI:83628"/>
        <dbReference type="EC" id="3.5.1.4"/>
    </reaction>
</comment>
<feature type="non-terminal residue" evidence="6">
    <location>
        <position position="1"/>
    </location>
</feature>
<dbReference type="GO" id="GO:0004040">
    <property type="term" value="F:amidase activity"/>
    <property type="evidence" value="ECO:0007669"/>
    <property type="project" value="UniProtKB-EC"/>
</dbReference>
<evidence type="ECO:0000313" key="8">
    <source>
        <dbReference type="Proteomes" id="UP000681720"/>
    </source>
</evidence>
<reference evidence="6" key="1">
    <citation type="submission" date="2021-02" db="EMBL/GenBank/DDBJ databases">
        <authorList>
            <person name="Nowell W R."/>
        </authorList>
    </citation>
    <scope>NUCLEOTIDE SEQUENCE</scope>
</reference>
<dbReference type="InterPro" id="IPR023631">
    <property type="entry name" value="Amidase_dom"/>
</dbReference>
<dbReference type="PANTHER" id="PTHR46072:SF9">
    <property type="entry name" value="ACETAMIDASE"/>
    <property type="match status" value="1"/>
</dbReference>
<evidence type="ECO:0000256" key="2">
    <source>
        <dbReference type="ARBA" id="ARBA00009199"/>
    </source>
</evidence>
<dbReference type="EMBL" id="CAJOBH010005694">
    <property type="protein sequence ID" value="CAF4032567.1"/>
    <property type="molecule type" value="Genomic_DNA"/>
</dbReference>
<sequence length="733" mass="81470">MTWEETVDKKRKALLALIPDQWRIRSDQLPAESQRSVISFAEESNLLTAEELTITKLTVQELAGKIASGEYTATQVCQAYCHRAAIAHQLVNCLFEICFDAALEQANKLDEYFQKHGQTVGLLHGVPVSLKDQFRVKGLESSIGYVSGLGTVDEDESIVTECLRKAGAIIYVKTSVPQSLMIGETVNNIIGRTLNPYNRLLSCGGSSGGEGALVGFHGSPLGIGTDVGGSIRIPSAFNNLWSLKPSNERLPMGKLKKTVDGNESIPSICGPMAHSVGDLAYFMQAFLQQEPWKYDPKLIDIPWRETRYLEGKTGKKVFGVMAVDGIFGFDGIVMPHPPILRGIQQVIISLQKAGHTVVEWQPYKHKYATDLITAILFADGGAAIRRSIESSGEPAIPDIKQFLELKQPSIDLETLWKLQSEKYTYQKEYLNFWQQQSHIDGWILPVAPHTAVRHGDYKYYAYTSVINLLDWPAMTIPVTFADKEIDVKDMQYKMVICQSLSCARLCTFIRIPLNQIIPINACANITRNNSQCSLYVEIDRQALVATGRLGIENCVDTTANRVETIVKLNAALITIVRYTCNQDNCDTEFLIELFKTVSNINSVSANVTKEDIIDFIYNDTLSSPTINCTSNQRCETNNVCQGNYGVQSSSGNNTIELNGNPLCIKTSQDDYLLNIKESYWPNGTNTVEMIFRCNLENCLDDSISAPNTYEKLEPFLISNLFNGTAFDVNGTCL</sequence>
<dbReference type="Gene3D" id="3.90.1300.10">
    <property type="entry name" value="Amidase signature (AS) domain"/>
    <property type="match status" value="1"/>
</dbReference>
<comment type="caution">
    <text evidence="6">The sequence shown here is derived from an EMBL/GenBank/DDBJ whole genome shotgun (WGS) entry which is preliminary data.</text>
</comment>
<proteinExistence type="inferred from homology"/>
<dbReference type="Pfam" id="PF01425">
    <property type="entry name" value="Amidase"/>
    <property type="match status" value="1"/>
</dbReference>
<dbReference type="SUPFAM" id="SSF75304">
    <property type="entry name" value="Amidase signature (AS) enzymes"/>
    <property type="match status" value="1"/>
</dbReference>
<comment type="similarity">
    <text evidence="2">Belongs to the amidase family.</text>
</comment>
<dbReference type="InterPro" id="IPR036928">
    <property type="entry name" value="AS_sf"/>
</dbReference>
<dbReference type="Proteomes" id="UP000681967">
    <property type="component" value="Unassembled WGS sequence"/>
</dbReference>
<keyword evidence="4" id="KW-0378">Hydrolase</keyword>
<evidence type="ECO:0000256" key="1">
    <source>
        <dbReference type="ARBA" id="ARBA00001311"/>
    </source>
</evidence>
<dbReference type="Proteomes" id="UP000681720">
    <property type="component" value="Unassembled WGS sequence"/>
</dbReference>
<dbReference type="InterPro" id="IPR020556">
    <property type="entry name" value="Amidase_CS"/>
</dbReference>
<dbReference type="EMBL" id="CAJOBJ010004472">
    <property type="protein sequence ID" value="CAF4001575.1"/>
    <property type="molecule type" value="Genomic_DNA"/>
</dbReference>
<evidence type="ECO:0000313" key="6">
    <source>
        <dbReference type="EMBL" id="CAF4001575.1"/>
    </source>
</evidence>
<dbReference type="PANTHER" id="PTHR46072">
    <property type="entry name" value="AMIDASE-RELATED-RELATED"/>
    <property type="match status" value="1"/>
</dbReference>
<dbReference type="AlphaFoldDB" id="A0A8S2NHR4"/>
<dbReference type="PROSITE" id="PS00571">
    <property type="entry name" value="AMIDASES"/>
    <property type="match status" value="1"/>
</dbReference>
<evidence type="ECO:0000256" key="4">
    <source>
        <dbReference type="ARBA" id="ARBA00022801"/>
    </source>
</evidence>